<keyword evidence="1" id="KW-1133">Transmembrane helix</keyword>
<organism evidence="2 3">
    <name type="scientific">Catenuloplanes nepalensis</name>
    <dbReference type="NCBI Taxonomy" id="587533"/>
    <lineage>
        <taxon>Bacteria</taxon>
        <taxon>Bacillati</taxon>
        <taxon>Actinomycetota</taxon>
        <taxon>Actinomycetes</taxon>
        <taxon>Micromonosporales</taxon>
        <taxon>Micromonosporaceae</taxon>
        <taxon>Catenuloplanes</taxon>
    </lineage>
</organism>
<gene>
    <name evidence="2" type="ORF">J2S43_007868</name>
</gene>
<keyword evidence="1" id="KW-0472">Membrane</keyword>
<evidence type="ECO:0000313" key="2">
    <source>
        <dbReference type="EMBL" id="MDP9799356.1"/>
    </source>
</evidence>
<evidence type="ECO:0000313" key="3">
    <source>
        <dbReference type="Proteomes" id="UP001240984"/>
    </source>
</evidence>
<dbReference type="EMBL" id="JAUSRA010000001">
    <property type="protein sequence ID" value="MDP9799356.1"/>
    <property type="molecule type" value="Genomic_DNA"/>
</dbReference>
<feature type="transmembrane region" description="Helical" evidence="1">
    <location>
        <begin position="86"/>
        <end position="108"/>
    </location>
</feature>
<accession>A0ABT9N7X6</accession>
<proteinExistence type="predicted"/>
<keyword evidence="3" id="KW-1185">Reference proteome</keyword>
<sequence length="153" mass="16360">MTKEFALLIAQIVPVLALALGLEIRSLTLQIVGAVARNNAESDSSSREDLGAELLMARILIGALSITQSGLVALETKAIEVAFGGAPAVIVDMVLAASLLIVFMAPVYDCLYRLIPVVWPGANRPIRYFVTLVLAVVLLAAMSIVDWQLDRSI</sequence>
<feature type="transmembrane region" description="Helical" evidence="1">
    <location>
        <begin position="128"/>
        <end position="149"/>
    </location>
</feature>
<evidence type="ECO:0000256" key="1">
    <source>
        <dbReference type="SAM" id="Phobius"/>
    </source>
</evidence>
<dbReference type="RefSeq" id="WP_306838161.1">
    <property type="nucleotide sequence ID" value="NZ_JAUSRA010000001.1"/>
</dbReference>
<feature type="transmembrane region" description="Helical" evidence="1">
    <location>
        <begin position="55"/>
        <end position="74"/>
    </location>
</feature>
<keyword evidence="1" id="KW-0812">Transmembrane</keyword>
<protein>
    <submittedName>
        <fullName evidence="2">Uncharacterized protein</fullName>
    </submittedName>
</protein>
<name>A0ABT9N7X6_9ACTN</name>
<comment type="caution">
    <text evidence="2">The sequence shown here is derived from an EMBL/GenBank/DDBJ whole genome shotgun (WGS) entry which is preliminary data.</text>
</comment>
<dbReference type="Proteomes" id="UP001240984">
    <property type="component" value="Unassembled WGS sequence"/>
</dbReference>
<reference evidence="2 3" key="1">
    <citation type="submission" date="2023-07" db="EMBL/GenBank/DDBJ databases">
        <title>Sequencing the genomes of 1000 actinobacteria strains.</title>
        <authorList>
            <person name="Klenk H.-P."/>
        </authorList>
    </citation>
    <scope>NUCLEOTIDE SEQUENCE [LARGE SCALE GENOMIC DNA]</scope>
    <source>
        <strain evidence="2 3">DSM 44710</strain>
    </source>
</reference>